<dbReference type="Proteomes" id="UP000280935">
    <property type="component" value="Unassembled WGS sequence"/>
</dbReference>
<dbReference type="InterPro" id="IPR022742">
    <property type="entry name" value="Hydrolase_4"/>
</dbReference>
<dbReference type="OrthoDB" id="9809549at2"/>
<dbReference type="GO" id="GO:0052689">
    <property type="term" value="F:carboxylic ester hydrolase activity"/>
    <property type="evidence" value="ECO:0007669"/>
    <property type="project" value="TreeGrafter"/>
</dbReference>
<evidence type="ECO:0000256" key="2">
    <source>
        <dbReference type="SAM" id="MobiDB-lite"/>
    </source>
</evidence>
<name>A0A3P1X1G2_9ACTN</name>
<evidence type="ECO:0000313" key="5">
    <source>
        <dbReference type="Proteomes" id="UP000280935"/>
    </source>
</evidence>
<dbReference type="PANTHER" id="PTHR43265:SF1">
    <property type="entry name" value="ESTERASE ESTD"/>
    <property type="match status" value="1"/>
</dbReference>
<dbReference type="GO" id="GO:0004252">
    <property type="term" value="F:serine-type endopeptidase activity"/>
    <property type="evidence" value="ECO:0007669"/>
    <property type="project" value="InterPro"/>
</dbReference>
<keyword evidence="1 4" id="KW-0378">Hydrolase</keyword>
<dbReference type="SUPFAM" id="SSF53474">
    <property type="entry name" value="alpha/beta-Hydrolases"/>
    <property type="match status" value="1"/>
</dbReference>
<dbReference type="GO" id="GO:0006508">
    <property type="term" value="P:proteolysis"/>
    <property type="evidence" value="ECO:0007669"/>
    <property type="project" value="InterPro"/>
</dbReference>
<accession>A0A3P1X1G2</accession>
<gene>
    <name evidence="4" type="ORF">EII35_01165</name>
</gene>
<dbReference type="PROSITE" id="PS51257">
    <property type="entry name" value="PROKAR_LIPOPROTEIN"/>
    <property type="match status" value="1"/>
</dbReference>
<dbReference type="Gene3D" id="3.10.450.590">
    <property type="match status" value="1"/>
</dbReference>
<feature type="domain" description="Serine aminopeptidase S33" evidence="3">
    <location>
        <begin position="219"/>
        <end position="428"/>
    </location>
</feature>
<evidence type="ECO:0000259" key="3">
    <source>
        <dbReference type="Pfam" id="PF12146"/>
    </source>
</evidence>
<dbReference type="AlphaFoldDB" id="A0A3P1X1G2"/>
<sequence>MRRRTLLGTATLIALSGCSPRGGQPGAPTSPTPTPTTTEPSTPPSDRVERLKQEALALTRGMIDGDPQPIIDRGTEQLRHAADAAALADAWRQVSEPKGPVVGLAGAGLLTQQGDQAVIVVLIDLERGRLVTQYAFDGEDRIAGFHFRDPLPADEAAVTGPTRSEEPTGYQAEAVSVGEHSLTGEYVTPAPGVTARPVTALLLGGSGPTDKDGTVGSTHILKDLAAGLAAAGISSLRYNKRYLEQPNSDGAMTLATEVLDDAAAALDLVAGLPGSGGHRVVVIGHSLGGMLVPHLLATHADVAGGVILAGSPRHLADILHDQLVARLGDGEDADAERERLASEVAAAKAATGGDEQILGVPGTYWESVTRIHGSLAQDLATAGDPILILHGGDDGQLPAATDHEPWAEVASGPTVERRLFEGLNHLLMPTADTQGNLDYVTPNHLDPQVVAAISDWVQRHVEA</sequence>
<dbReference type="RefSeq" id="WP_125226622.1">
    <property type="nucleotide sequence ID" value="NZ_RQYT01000001.1"/>
</dbReference>
<dbReference type="InterPro" id="IPR053145">
    <property type="entry name" value="AB_hydrolase_Est10"/>
</dbReference>
<dbReference type="InterPro" id="IPR029058">
    <property type="entry name" value="AB_hydrolase_fold"/>
</dbReference>
<comment type="caution">
    <text evidence="4">The sequence shown here is derived from an EMBL/GenBank/DDBJ whole genome shotgun (WGS) entry which is preliminary data.</text>
</comment>
<dbReference type="PANTHER" id="PTHR43265">
    <property type="entry name" value="ESTERASE ESTD"/>
    <property type="match status" value="1"/>
</dbReference>
<proteinExistence type="predicted"/>
<dbReference type="InterPro" id="IPR002471">
    <property type="entry name" value="Pept_S9_AS"/>
</dbReference>
<evidence type="ECO:0000256" key="1">
    <source>
        <dbReference type="ARBA" id="ARBA00022801"/>
    </source>
</evidence>
<organism evidence="4 5">
    <name type="scientific">Arachnia propionica</name>
    <dbReference type="NCBI Taxonomy" id="1750"/>
    <lineage>
        <taxon>Bacteria</taxon>
        <taxon>Bacillati</taxon>
        <taxon>Actinomycetota</taxon>
        <taxon>Actinomycetes</taxon>
        <taxon>Propionibacteriales</taxon>
        <taxon>Propionibacteriaceae</taxon>
        <taxon>Arachnia</taxon>
    </lineage>
</organism>
<dbReference type="EMBL" id="RQYT01000001">
    <property type="protein sequence ID" value="RRD51520.1"/>
    <property type="molecule type" value="Genomic_DNA"/>
</dbReference>
<dbReference type="Pfam" id="PF12146">
    <property type="entry name" value="Hydrolase_4"/>
    <property type="match status" value="1"/>
</dbReference>
<dbReference type="Gene3D" id="3.40.50.1820">
    <property type="entry name" value="alpha/beta hydrolase"/>
    <property type="match status" value="1"/>
</dbReference>
<protein>
    <submittedName>
        <fullName evidence="4">Alpha/beta hydrolase</fullName>
    </submittedName>
</protein>
<reference evidence="4 5" key="1">
    <citation type="submission" date="2018-11" db="EMBL/GenBank/DDBJ databases">
        <title>Genomes From Bacteria Associated with the Canine Oral Cavity: a Test Case for Automated Genome-Based Taxonomic Assignment.</title>
        <authorList>
            <person name="Coil D.A."/>
            <person name="Jospin G."/>
            <person name="Darling A.E."/>
            <person name="Wallis C."/>
            <person name="Davis I.J."/>
            <person name="Harris S."/>
            <person name="Eisen J.A."/>
            <person name="Holcombe L.J."/>
            <person name="O'Flynn C."/>
        </authorList>
    </citation>
    <scope>NUCLEOTIDE SEQUENCE [LARGE SCALE GENOMIC DNA]</scope>
    <source>
        <strain evidence="4 5">OH2822_COT-296</strain>
    </source>
</reference>
<dbReference type="PROSITE" id="PS00708">
    <property type="entry name" value="PRO_ENDOPEP_SER"/>
    <property type="match status" value="1"/>
</dbReference>
<evidence type="ECO:0000313" key="4">
    <source>
        <dbReference type="EMBL" id="RRD51520.1"/>
    </source>
</evidence>
<feature type="region of interest" description="Disordered" evidence="2">
    <location>
        <begin position="15"/>
        <end position="48"/>
    </location>
</feature>